<dbReference type="PANTHER" id="PTHR38436:SF1">
    <property type="entry name" value="ESTER CYCLASE"/>
    <property type="match status" value="1"/>
</dbReference>
<comment type="caution">
    <text evidence="2">The sequence shown here is derived from an EMBL/GenBank/DDBJ whole genome shotgun (WGS) entry which is preliminary data.</text>
</comment>
<dbReference type="InterPro" id="IPR037401">
    <property type="entry name" value="SnoaL-like"/>
</dbReference>
<evidence type="ECO:0000313" key="3">
    <source>
        <dbReference type="Proteomes" id="UP001146120"/>
    </source>
</evidence>
<sequence length="283" mass="32064">MAIPSVLAKPTLCGNADNAQQQQQQQQQQQNQYNDVRIERSLALLKSIETHDTTVGDKYISPTKYIQHNPVVGDGRDQFKDIIVRPPGDNEVELVRYFRDGDHVVIHTNYRLPNFFANSRVAAFDIFRFEGDLVVEHWDNLQVVPNTTASGHTMFDGPTKVTDLDKTEENKRLVRDYLETGFIKKDKAVISKFIPANYTQHNPLIADGRDAILSAIDQFTPKKLRALYGSGNFVISLIENEMGGKEVASFDLYRVENGVIVEHWDTVAEIPAASEWKNKNGKF</sequence>
<reference evidence="2" key="2">
    <citation type="journal article" date="2023" name="Microbiol Resour">
        <title>Decontamination and Annotation of the Draft Genome Sequence of the Oomycete Lagenidium giganteum ARSEF 373.</title>
        <authorList>
            <person name="Morgan W.R."/>
            <person name="Tartar A."/>
        </authorList>
    </citation>
    <scope>NUCLEOTIDE SEQUENCE</scope>
    <source>
        <strain evidence="2">ARSEF 373</strain>
    </source>
</reference>
<dbReference type="Pfam" id="PF12680">
    <property type="entry name" value="SnoaL_2"/>
    <property type="match status" value="1"/>
</dbReference>
<accession>A0AAV2YLI0</accession>
<feature type="domain" description="SnoaL-like" evidence="1">
    <location>
        <begin position="49"/>
        <end position="137"/>
    </location>
</feature>
<dbReference type="EMBL" id="DAKRPA010000187">
    <property type="protein sequence ID" value="DAZ95842.1"/>
    <property type="molecule type" value="Genomic_DNA"/>
</dbReference>
<name>A0AAV2YLI0_9STRA</name>
<reference evidence="2" key="1">
    <citation type="submission" date="2022-11" db="EMBL/GenBank/DDBJ databases">
        <authorList>
            <person name="Morgan W.R."/>
            <person name="Tartar A."/>
        </authorList>
    </citation>
    <scope>NUCLEOTIDE SEQUENCE</scope>
    <source>
        <strain evidence="2">ARSEF 373</strain>
    </source>
</reference>
<dbReference type="Proteomes" id="UP001146120">
    <property type="component" value="Unassembled WGS sequence"/>
</dbReference>
<evidence type="ECO:0000313" key="2">
    <source>
        <dbReference type="EMBL" id="DAZ95842.1"/>
    </source>
</evidence>
<dbReference type="AlphaFoldDB" id="A0AAV2YLI0"/>
<protein>
    <recommendedName>
        <fullName evidence="1">SnoaL-like domain-containing protein</fullName>
    </recommendedName>
</protein>
<dbReference type="SUPFAM" id="SSF54427">
    <property type="entry name" value="NTF2-like"/>
    <property type="match status" value="2"/>
</dbReference>
<dbReference type="GO" id="GO:0030638">
    <property type="term" value="P:polyketide metabolic process"/>
    <property type="evidence" value="ECO:0007669"/>
    <property type="project" value="InterPro"/>
</dbReference>
<dbReference type="InterPro" id="IPR009959">
    <property type="entry name" value="Cyclase_SnoaL-like"/>
</dbReference>
<gene>
    <name evidence="2" type="ORF">N0F65_009116</name>
</gene>
<evidence type="ECO:0000259" key="1">
    <source>
        <dbReference type="Pfam" id="PF12680"/>
    </source>
</evidence>
<keyword evidence="3" id="KW-1185">Reference proteome</keyword>
<proteinExistence type="predicted"/>
<dbReference type="InterPro" id="IPR032710">
    <property type="entry name" value="NTF2-like_dom_sf"/>
</dbReference>
<organism evidence="2 3">
    <name type="scientific">Lagenidium giganteum</name>
    <dbReference type="NCBI Taxonomy" id="4803"/>
    <lineage>
        <taxon>Eukaryota</taxon>
        <taxon>Sar</taxon>
        <taxon>Stramenopiles</taxon>
        <taxon>Oomycota</taxon>
        <taxon>Peronosporomycetes</taxon>
        <taxon>Pythiales</taxon>
        <taxon>Pythiaceae</taxon>
    </lineage>
</organism>
<dbReference type="PANTHER" id="PTHR38436">
    <property type="entry name" value="POLYKETIDE CYCLASE SNOAL-LIKE DOMAIN"/>
    <property type="match status" value="1"/>
</dbReference>
<dbReference type="Gene3D" id="3.10.450.50">
    <property type="match status" value="2"/>
</dbReference>